<evidence type="ECO:0000256" key="3">
    <source>
        <dbReference type="ARBA" id="ARBA00022840"/>
    </source>
</evidence>
<dbReference type="EC" id="6.3.3.2" evidence="4"/>
<dbReference type="EMBL" id="JACRSW010000027">
    <property type="protein sequence ID" value="MBC8557419.1"/>
    <property type="molecule type" value="Genomic_DNA"/>
</dbReference>
<dbReference type="Proteomes" id="UP000637513">
    <property type="component" value="Unassembled WGS sequence"/>
</dbReference>
<dbReference type="InterPro" id="IPR024185">
    <property type="entry name" value="FTHF_cligase-like_sf"/>
</dbReference>
<keyword evidence="4" id="KW-0460">Magnesium</keyword>
<comment type="cofactor">
    <cofactor evidence="4">
        <name>Mg(2+)</name>
        <dbReference type="ChEBI" id="CHEBI:18420"/>
    </cofactor>
</comment>
<accession>A0ABR7MUE4</accession>
<dbReference type="SUPFAM" id="SSF100950">
    <property type="entry name" value="NagB/RpiA/CoA transferase-like"/>
    <property type="match status" value="1"/>
</dbReference>
<name>A0ABR7MUE4_9FIRM</name>
<reference evidence="5 6" key="1">
    <citation type="submission" date="2020-08" db="EMBL/GenBank/DDBJ databases">
        <title>Genome public.</title>
        <authorList>
            <person name="Liu C."/>
            <person name="Sun Q."/>
        </authorList>
    </citation>
    <scope>NUCLEOTIDE SEQUENCE [LARGE SCALE GENOMIC DNA]</scope>
    <source>
        <strain evidence="5 6">BX3</strain>
    </source>
</reference>
<evidence type="ECO:0000256" key="4">
    <source>
        <dbReference type="RuleBase" id="RU361279"/>
    </source>
</evidence>
<dbReference type="PANTHER" id="PTHR23407">
    <property type="entry name" value="ATPASE INHIBITOR/5-FORMYLTETRAHYDROFOLATE CYCLO-LIGASE"/>
    <property type="match status" value="1"/>
</dbReference>
<dbReference type="PANTHER" id="PTHR23407:SF1">
    <property type="entry name" value="5-FORMYLTETRAHYDROFOLATE CYCLO-LIGASE"/>
    <property type="match status" value="1"/>
</dbReference>
<dbReference type="InterPro" id="IPR002698">
    <property type="entry name" value="FTHF_cligase"/>
</dbReference>
<keyword evidence="6" id="KW-1185">Reference proteome</keyword>
<dbReference type="Pfam" id="PF01812">
    <property type="entry name" value="5-FTHF_cyc-lig"/>
    <property type="match status" value="1"/>
</dbReference>
<evidence type="ECO:0000313" key="5">
    <source>
        <dbReference type="EMBL" id="MBC8557419.1"/>
    </source>
</evidence>
<dbReference type="PIRSF" id="PIRSF006806">
    <property type="entry name" value="FTHF_cligase"/>
    <property type="match status" value="1"/>
</dbReference>
<sequence length="187" mass="21832">MENKKEIRKQMKAYRAGLKTEKKKQMDQAILTHFFEIERVQNAQHFFVYTSFGTEIDTISLIKMLWKEGRHVYVPKVNGREMDFYEITSMQDLKKGYRDILEPIDTLLPVHGISGIMVMPGLAFDRMGHRIGYGGGFYDRYIASQKNSLYKVAFAYYKQVFSKITVQEHDQTADCIVTECETIMQDT</sequence>
<evidence type="ECO:0000256" key="1">
    <source>
        <dbReference type="ARBA" id="ARBA00010638"/>
    </source>
</evidence>
<keyword evidence="5" id="KW-0436">Ligase</keyword>
<comment type="catalytic activity">
    <reaction evidence="4">
        <text>(6S)-5-formyl-5,6,7,8-tetrahydrofolate + ATP = (6R)-5,10-methenyltetrahydrofolate + ADP + phosphate</text>
        <dbReference type="Rhea" id="RHEA:10488"/>
        <dbReference type="ChEBI" id="CHEBI:30616"/>
        <dbReference type="ChEBI" id="CHEBI:43474"/>
        <dbReference type="ChEBI" id="CHEBI:57455"/>
        <dbReference type="ChEBI" id="CHEBI:57457"/>
        <dbReference type="ChEBI" id="CHEBI:456216"/>
        <dbReference type="EC" id="6.3.3.2"/>
    </reaction>
</comment>
<proteinExistence type="inferred from homology"/>
<dbReference type="Gene3D" id="3.40.50.10420">
    <property type="entry name" value="NagB/RpiA/CoA transferase-like"/>
    <property type="match status" value="1"/>
</dbReference>
<protein>
    <recommendedName>
        <fullName evidence="4">5-formyltetrahydrofolate cyclo-ligase</fullName>
        <ecNumber evidence="4">6.3.3.2</ecNumber>
    </recommendedName>
</protein>
<evidence type="ECO:0000313" key="6">
    <source>
        <dbReference type="Proteomes" id="UP000637513"/>
    </source>
</evidence>
<comment type="caution">
    <text evidence="5">The sequence shown here is derived from an EMBL/GenBank/DDBJ whole genome shotgun (WGS) entry which is preliminary data.</text>
</comment>
<dbReference type="RefSeq" id="WP_249304561.1">
    <property type="nucleotide sequence ID" value="NZ_JACRSW010000027.1"/>
</dbReference>
<dbReference type="NCBIfam" id="TIGR02727">
    <property type="entry name" value="MTHFS_bact"/>
    <property type="match status" value="1"/>
</dbReference>
<dbReference type="InterPro" id="IPR037171">
    <property type="entry name" value="NagB/RpiA_transferase-like"/>
</dbReference>
<keyword evidence="3 4" id="KW-0067">ATP-binding</keyword>
<keyword evidence="4" id="KW-0479">Metal-binding</keyword>
<gene>
    <name evidence="5" type="ORF">H8700_06840</name>
</gene>
<comment type="similarity">
    <text evidence="1 4">Belongs to the 5-formyltetrahydrofolate cyclo-ligase family.</text>
</comment>
<keyword evidence="2 4" id="KW-0547">Nucleotide-binding</keyword>
<organism evidence="5 6">
    <name type="scientific">Jutongia hominis</name>
    <dbReference type="NCBI Taxonomy" id="2763664"/>
    <lineage>
        <taxon>Bacteria</taxon>
        <taxon>Bacillati</taxon>
        <taxon>Bacillota</taxon>
        <taxon>Clostridia</taxon>
        <taxon>Lachnospirales</taxon>
        <taxon>Lachnospiraceae</taxon>
        <taxon>Jutongia</taxon>
    </lineage>
</organism>
<evidence type="ECO:0000256" key="2">
    <source>
        <dbReference type="ARBA" id="ARBA00022741"/>
    </source>
</evidence>
<dbReference type="GO" id="GO:0030272">
    <property type="term" value="F:5-formyltetrahydrofolate cyclo-ligase activity"/>
    <property type="evidence" value="ECO:0007669"/>
    <property type="project" value="UniProtKB-EC"/>
</dbReference>